<evidence type="ECO:0000259" key="2">
    <source>
        <dbReference type="PROSITE" id="PS50030"/>
    </source>
</evidence>
<dbReference type="SMART" id="SM00165">
    <property type="entry name" value="UBA"/>
    <property type="match status" value="1"/>
</dbReference>
<name>A0A6F9D952_9ASCI</name>
<feature type="compositionally biased region" description="Polar residues" evidence="1">
    <location>
        <begin position="226"/>
        <end position="239"/>
    </location>
</feature>
<dbReference type="InterPro" id="IPR009060">
    <property type="entry name" value="UBA-like_sf"/>
</dbReference>
<feature type="region of interest" description="Disordered" evidence="1">
    <location>
        <begin position="315"/>
        <end position="337"/>
    </location>
</feature>
<feature type="compositionally biased region" description="Low complexity" evidence="1">
    <location>
        <begin position="263"/>
        <end position="296"/>
    </location>
</feature>
<dbReference type="CDD" id="cd14326">
    <property type="entry name" value="UBA_UBL7"/>
    <property type="match status" value="1"/>
</dbReference>
<gene>
    <name evidence="3" type="primary">Cntrl-002</name>
</gene>
<organism evidence="3">
    <name type="scientific">Phallusia mammillata</name>
    <dbReference type="NCBI Taxonomy" id="59560"/>
    <lineage>
        <taxon>Eukaryota</taxon>
        <taxon>Metazoa</taxon>
        <taxon>Chordata</taxon>
        <taxon>Tunicata</taxon>
        <taxon>Ascidiacea</taxon>
        <taxon>Phlebobranchia</taxon>
        <taxon>Ascidiidae</taxon>
        <taxon>Phallusia</taxon>
    </lineage>
</organism>
<protein>
    <submittedName>
        <fullName evidence="3">Centriolin</fullName>
    </submittedName>
</protein>
<feature type="domain" description="UBA" evidence="2">
    <location>
        <begin position="336"/>
        <end position="381"/>
    </location>
</feature>
<dbReference type="Gene3D" id="1.10.8.10">
    <property type="entry name" value="DNA helicase RuvA subunit, C-terminal domain"/>
    <property type="match status" value="1"/>
</dbReference>
<feature type="region of interest" description="Disordered" evidence="1">
    <location>
        <begin position="193"/>
        <end position="239"/>
    </location>
</feature>
<proteinExistence type="evidence at transcript level"/>
<dbReference type="PROSITE" id="PS50030">
    <property type="entry name" value="UBA"/>
    <property type="match status" value="1"/>
</dbReference>
<feature type="region of interest" description="Disordered" evidence="1">
    <location>
        <begin position="254"/>
        <end position="300"/>
    </location>
</feature>
<evidence type="ECO:0000313" key="3">
    <source>
        <dbReference type="EMBL" id="CAB3232458.1"/>
    </source>
</evidence>
<dbReference type="AlphaFoldDB" id="A0A6F9D952"/>
<evidence type="ECO:0000256" key="1">
    <source>
        <dbReference type="SAM" id="MobiDB-lite"/>
    </source>
</evidence>
<dbReference type="InterPro" id="IPR047878">
    <property type="entry name" value="UBL7_UBA"/>
</dbReference>
<dbReference type="SUPFAM" id="SSF46934">
    <property type="entry name" value="UBA-like"/>
    <property type="match status" value="1"/>
</dbReference>
<dbReference type="Pfam" id="PF00627">
    <property type="entry name" value="UBA"/>
    <property type="match status" value="1"/>
</dbReference>
<sequence>MALVVKFRLFDYREKKIHEQKTIDFEKEDVDGKDLLKFVANKLESSPQEIDLFFGGQLIHPTYDFLLCDKTGFKSGCEIQVLYKPEAEKQQPEPVNVDPGELKMCMAGLHLMLNNRHQKWKSRKAVLEILKSKESMQEIIDATPSLKNDITSLDVLKDPDLFTSVLNPKNCDRLLELQSPLASAIVQISHKVSTTSKGASPQVEVAMDTDNTPSTSRLRGVRRSNRPSPFTQTPRSQGIITSNQLAQALSLANSPAPGRIFPSPMGTPSSSGSMQSTQAATPSSGSGSAATPSQGGATRGVITPDVFSMAMQQALAQTGDESPELPSAGETTPSTQISDSVLQDGLEQLRSMGIHDEEASRQALIVAGGNVQAAVNMLFASGMDDL</sequence>
<dbReference type="InterPro" id="IPR015940">
    <property type="entry name" value="UBA"/>
</dbReference>
<reference evidence="3" key="1">
    <citation type="submission" date="2020-04" db="EMBL/GenBank/DDBJ databases">
        <authorList>
            <person name="Neveu A P."/>
        </authorList>
    </citation>
    <scope>NUCLEOTIDE SEQUENCE</scope>
    <source>
        <tissue evidence="3">Whole embryo</tissue>
    </source>
</reference>
<dbReference type="EMBL" id="LR784070">
    <property type="protein sequence ID" value="CAB3232458.1"/>
    <property type="molecule type" value="mRNA"/>
</dbReference>
<accession>A0A6F9D952</accession>